<feature type="signal peptide" evidence="1">
    <location>
        <begin position="1"/>
        <end position="20"/>
    </location>
</feature>
<proteinExistence type="predicted"/>
<evidence type="ECO:0000313" key="3">
    <source>
        <dbReference type="Proteomes" id="UP000294933"/>
    </source>
</evidence>
<name>A0A4V3AZQ2_9AGAM</name>
<dbReference type="Proteomes" id="UP000294933">
    <property type="component" value="Unassembled WGS sequence"/>
</dbReference>
<gene>
    <name evidence="2" type="ORF">BD410DRAFT_834228</name>
</gene>
<feature type="chain" id="PRO_5020856573" evidence="1">
    <location>
        <begin position="21"/>
        <end position="539"/>
    </location>
</feature>
<keyword evidence="3" id="KW-1185">Reference proteome</keyword>
<dbReference type="EMBL" id="ML170156">
    <property type="protein sequence ID" value="TDL30018.1"/>
    <property type="molecule type" value="Genomic_DNA"/>
</dbReference>
<dbReference type="VEuPathDB" id="FungiDB:BD410DRAFT_834228"/>
<dbReference type="AlphaFoldDB" id="A0A4V3AZQ2"/>
<sequence length="539" mass="53516">MHSNAAILVLALSAIAPVLSAPLPAPASSNEARAVSLGALGKELAKGLASGGALAGLVAGFEKLDGSSSTPAQKRGLDLGSLAQEIEGALSGVIAKFGGSAQKRELEARAVGLGALAKELAKGLASGGALAGLVAGFEKLDGSSSTPAQKRGLDLDSLAQEIEGALSGVLAKFGGAAQKRGLDLDSLAQEIEGALSGVLAKFGGAAQKRELEDRAVGLGALAKELAKGLASGGALAGLVAGFEKLDGSDSTPAQRRSLLSKLLPAAEDGVEDILKKAVAGGIGSAVGGSAIEKIFGGDSNNSKRELTDEQLLALMFAGGDDGAQKREIDARGLLSKLLPAAEDGIDDILKKAVAGGVGSAVGGSVIGSIFGGDNNNSKREPLSLGPIGKLLLGTGTSIGVSSILGDLIDKVDGQSSKREVDARGLLSKLLPAAEDGIDDILKKAVAGGVGSAVGGSVIGSIFGGDNNNSKRELTDEQLLALMLAGGDNDSVQKREPLSLGPIGKLLLGTGTSIGVSSILGDLIDKVDGQSSKRSLNDLD</sequence>
<accession>A0A4V3AZQ2</accession>
<evidence type="ECO:0000313" key="2">
    <source>
        <dbReference type="EMBL" id="TDL30018.1"/>
    </source>
</evidence>
<organism evidence="2 3">
    <name type="scientific">Rickenella mellea</name>
    <dbReference type="NCBI Taxonomy" id="50990"/>
    <lineage>
        <taxon>Eukaryota</taxon>
        <taxon>Fungi</taxon>
        <taxon>Dikarya</taxon>
        <taxon>Basidiomycota</taxon>
        <taxon>Agaricomycotina</taxon>
        <taxon>Agaricomycetes</taxon>
        <taxon>Hymenochaetales</taxon>
        <taxon>Rickenellaceae</taxon>
        <taxon>Rickenella</taxon>
    </lineage>
</organism>
<protein>
    <submittedName>
        <fullName evidence="2">Uncharacterized protein</fullName>
    </submittedName>
</protein>
<keyword evidence="1" id="KW-0732">Signal</keyword>
<reference evidence="2 3" key="1">
    <citation type="submission" date="2018-06" db="EMBL/GenBank/DDBJ databases">
        <title>A transcriptomic atlas of mushroom development highlights an independent origin of complex multicellularity.</title>
        <authorList>
            <consortium name="DOE Joint Genome Institute"/>
            <person name="Krizsan K."/>
            <person name="Almasi E."/>
            <person name="Merenyi Z."/>
            <person name="Sahu N."/>
            <person name="Viragh M."/>
            <person name="Koszo T."/>
            <person name="Mondo S."/>
            <person name="Kiss B."/>
            <person name="Balint B."/>
            <person name="Kues U."/>
            <person name="Barry K."/>
            <person name="Hegedus J.C."/>
            <person name="Henrissat B."/>
            <person name="Johnson J."/>
            <person name="Lipzen A."/>
            <person name="Ohm R."/>
            <person name="Nagy I."/>
            <person name="Pangilinan J."/>
            <person name="Yan J."/>
            <person name="Xiong Y."/>
            <person name="Grigoriev I.V."/>
            <person name="Hibbett D.S."/>
            <person name="Nagy L.G."/>
        </authorList>
    </citation>
    <scope>NUCLEOTIDE SEQUENCE [LARGE SCALE GENOMIC DNA]</scope>
    <source>
        <strain evidence="2 3">SZMC22713</strain>
    </source>
</reference>
<evidence type="ECO:0000256" key="1">
    <source>
        <dbReference type="SAM" id="SignalP"/>
    </source>
</evidence>